<name>A0A7R9QQ07_9ACAR</name>
<dbReference type="InterPro" id="IPR000322">
    <property type="entry name" value="Glyco_hydro_31_TIM"/>
</dbReference>
<evidence type="ECO:0000313" key="9">
    <source>
        <dbReference type="Proteomes" id="UP000728032"/>
    </source>
</evidence>
<dbReference type="OrthoDB" id="1334205at2759"/>
<dbReference type="SUPFAM" id="SSF51445">
    <property type="entry name" value="(Trans)glycosidases"/>
    <property type="match status" value="1"/>
</dbReference>
<dbReference type="Gene3D" id="2.60.40.1180">
    <property type="entry name" value="Golgi alpha-mannosidase II"/>
    <property type="match status" value="2"/>
</dbReference>
<reference evidence="8" key="1">
    <citation type="submission" date="2020-11" db="EMBL/GenBank/DDBJ databases">
        <authorList>
            <person name="Tran Van P."/>
        </authorList>
    </citation>
    <scope>NUCLEOTIDE SEQUENCE</scope>
</reference>
<evidence type="ECO:0000259" key="6">
    <source>
        <dbReference type="Pfam" id="PF01055"/>
    </source>
</evidence>
<sequence length="398" mass="45184">TLILDPAIEAIKQDNPVFDDGYQKDVYIKWDSSVPKKDRAPVWWTLILDPAIEAIKQDNPVFDDGYQKDVYIKWDSSVPKKDRYNPPDVPAIHAATGKRGFAVSRSTYVSSGRYGTHWLGDNSSEWPHMKYSIIGILEFNLFGISFVGPDICGFGGNTTPELCKRWHQLGAFYPFSRNHNCIGNIDQDPAVWALNGHPEVTEAAVNSLKLRYKLLPYFYTLFFRAHSKGQTVARPLFHEFPTDNNTYAIDEQFMLGPALLVSPFLYQNQTQVKAYLPNTVWYDISGHGSKVSPTGHVVIDDNKHGIPPIHVRGGYIIPMSTEYPHVNTQIIRNGSIHLLVLPDGKHTGAGDLFWDDGDGIDTIERSQYNYYTYSAQTVIPCPQHWMESLFQMYSSFRK</sequence>
<dbReference type="InterPro" id="IPR048395">
    <property type="entry name" value="Glyco_hydro_31_C"/>
</dbReference>
<organism evidence="8">
    <name type="scientific">Oppiella nova</name>
    <dbReference type="NCBI Taxonomy" id="334625"/>
    <lineage>
        <taxon>Eukaryota</taxon>
        <taxon>Metazoa</taxon>
        <taxon>Ecdysozoa</taxon>
        <taxon>Arthropoda</taxon>
        <taxon>Chelicerata</taxon>
        <taxon>Arachnida</taxon>
        <taxon>Acari</taxon>
        <taxon>Acariformes</taxon>
        <taxon>Sarcoptiformes</taxon>
        <taxon>Oribatida</taxon>
        <taxon>Brachypylina</taxon>
        <taxon>Oppioidea</taxon>
        <taxon>Oppiidae</taxon>
        <taxon>Oppiella</taxon>
    </lineage>
</organism>
<accession>A0A7R9QQ07</accession>
<dbReference type="AlphaFoldDB" id="A0A7R9QQ07"/>
<protein>
    <submittedName>
        <fullName evidence="8">Uncharacterized protein</fullName>
    </submittedName>
</protein>
<dbReference type="PANTHER" id="PTHR22762">
    <property type="entry name" value="ALPHA-GLUCOSIDASE"/>
    <property type="match status" value="1"/>
</dbReference>
<evidence type="ECO:0000256" key="1">
    <source>
        <dbReference type="ARBA" id="ARBA00007806"/>
    </source>
</evidence>
<keyword evidence="9" id="KW-1185">Reference proteome</keyword>
<evidence type="ECO:0000256" key="3">
    <source>
        <dbReference type="ARBA" id="ARBA00022801"/>
    </source>
</evidence>
<evidence type="ECO:0000259" key="7">
    <source>
        <dbReference type="Pfam" id="PF21365"/>
    </source>
</evidence>
<comment type="similarity">
    <text evidence="1 5">Belongs to the glycosyl hydrolase 31 family.</text>
</comment>
<proteinExistence type="inferred from homology"/>
<gene>
    <name evidence="8" type="ORF">ONB1V03_LOCUS10209</name>
</gene>
<dbReference type="EMBL" id="OC921628">
    <property type="protein sequence ID" value="CAD7653556.1"/>
    <property type="molecule type" value="Genomic_DNA"/>
</dbReference>
<dbReference type="InterPro" id="IPR017853">
    <property type="entry name" value="GH"/>
</dbReference>
<dbReference type="InterPro" id="IPR013780">
    <property type="entry name" value="Glyco_hydro_b"/>
</dbReference>
<feature type="domain" description="Glycosyl hydrolase family 31 C-terminal" evidence="7">
    <location>
        <begin position="229"/>
        <end position="317"/>
    </location>
</feature>
<dbReference type="GO" id="GO:0005975">
    <property type="term" value="P:carbohydrate metabolic process"/>
    <property type="evidence" value="ECO:0007669"/>
    <property type="project" value="InterPro"/>
</dbReference>
<feature type="domain" description="Glycoside hydrolase family 31 TIM barrel" evidence="6">
    <location>
        <begin position="96"/>
        <end position="221"/>
    </location>
</feature>
<evidence type="ECO:0000256" key="2">
    <source>
        <dbReference type="ARBA" id="ARBA00022729"/>
    </source>
</evidence>
<keyword evidence="4 5" id="KW-0326">Glycosidase</keyword>
<dbReference type="PANTHER" id="PTHR22762:SF133">
    <property type="entry name" value="P-TYPE DOMAIN-CONTAINING PROTEIN"/>
    <property type="match status" value="1"/>
</dbReference>
<dbReference type="PROSITE" id="PS00707">
    <property type="entry name" value="GLYCOSYL_HYDROL_F31_2"/>
    <property type="match status" value="1"/>
</dbReference>
<feature type="non-terminal residue" evidence="8">
    <location>
        <position position="398"/>
    </location>
</feature>
<dbReference type="Proteomes" id="UP000728032">
    <property type="component" value="Unassembled WGS sequence"/>
</dbReference>
<keyword evidence="3 5" id="KW-0378">Hydrolase</keyword>
<evidence type="ECO:0000256" key="4">
    <source>
        <dbReference type="ARBA" id="ARBA00023295"/>
    </source>
</evidence>
<dbReference type="Pfam" id="PF01055">
    <property type="entry name" value="Glyco_hydro_31_2nd"/>
    <property type="match status" value="1"/>
</dbReference>
<evidence type="ECO:0000313" key="8">
    <source>
        <dbReference type="EMBL" id="CAD7653556.1"/>
    </source>
</evidence>
<dbReference type="SUPFAM" id="SSF51011">
    <property type="entry name" value="Glycosyl hydrolase domain"/>
    <property type="match status" value="1"/>
</dbReference>
<dbReference type="EMBL" id="CAJPVJ010006803">
    <property type="protein sequence ID" value="CAG2170743.1"/>
    <property type="molecule type" value="Genomic_DNA"/>
</dbReference>
<dbReference type="Gene3D" id="3.20.20.80">
    <property type="entry name" value="Glycosidases"/>
    <property type="match status" value="1"/>
</dbReference>
<dbReference type="InterPro" id="IPR030459">
    <property type="entry name" value="Glyco_hydro_31_CS"/>
</dbReference>
<dbReference type="Pfam" id="PF21365">
    <property type="entry name" value="Glyco_hydro_31_3rd"/>
    <property type="match status" value="1"/>
</dbReference>
<dbReference type="GO" id="GO:0004558">
    <property type="term" value="F:alpha-1,4-glucosidase activity"/>
    <property type="evidence" value="ECO:0007669"/>
    <property type="project" value="TreeGrafter"/>
</dbReference>
<keyword evidence="2" id="KW-0732">Signal</keyword>
<evidence type="ECO:0000256" key="5">
    <source>
        <dbReference type="RuleBase" id="RU361185"/>
    </source>
</evidence>